<proteinExistence type="predicted"/>
<dbReference type="EMBL" id="JBHSDU010000003">
    <property type="protein sequence ID" value="MFC4310347.1"/>
    <property type="molecule type" value="Genomic_DNA"/>
</dbReference>
<protein>
    <submittedName>
        <fullName evidence="4">Response regulator</fullName>
    </submittedName>
</protein>
<gene>
    <name evidence="4" type="ORF">ACFPN2_14735</name>
</gene>
<dbReference type="Proteomes" id="UP001595904">
    <property type="component" value="Unassembled WGS sequence"/>
</dbReference>
<dbReference type="SMART" id="SM00448">
    <property type="entry name" value="REC"/>
    <property type="match status" value="1"/>
</dbReference>
<dbReference type="InterPro" id="IPR011006">
    <property type="entry name" value="CheY-like_superfamily"/>
</dbReference>
<organism evidence="4 5">
    <name type="scientific">Steroidobacter flavus</name>
    <dbReference type="NCBI Taxonomy" id="1842136"/>
    <lineage>
        <taxon>Bacteria</taxon>
        <taxon>Pseudomonadati</taxon>
        <taxon>Pseudomonadota</taxon>
        <taxon>Gammaproteobacteria</taxon>
        <taxon>Steroidobacterales</taxon>
        <taxon>Steroidobacteraceae</taxon>
        <taxon>Steroidobacter</taxon>
    </lineage>
</organism>
<dbReference type="InterPro" id="IPR050595">
    <property type="entry name" value="Bact_response_regulator"/>
</dbReference>
<keyword evidence="5" id="KW-1185">Reference proteome</keyword>
<reference evidence="5" key="1">
    <citation type="journal article" date="2019" name="Int. J. Syst. Evol. Microbiol.">
        <title>The Global Catalogue of Microorganisms (GCM) 10K type strain sequencing project: providing services to taxonomists for standard genome sequencing and annotation.</title>
        <authorList>
            <consortium name="The Broad Institute Genomics Platform"/>
            <consortium name="The Broad Institute Genome Sequencing Center for Infectious Disease"/>
            <person name="Wu L."/>
            <person name="Ma J."/>
        </authorList>
    </citation>
    <scope>NUCLEOTIDE SEQUENCE [LARGE SCALE GENOMIC DNA]</scope>
    <source>
        <strain evidence="5">CGMCC 1.10759</strain>
    </source>
</reference>
<evidence type="ECO:0000313" key="5">
    <source>
        <dbReference type="Proteomes" id="UP001595904"/>
    </source>
</evidence>
<feature type="domain" description="Response regulatory" evidence="3">
    <location>
        <begin position="10"/>
        <end position="125"/>
    </location>
</feature>
<dbReference type="Pfam" id="PF00072">
    <property type="entry name" value="Response_reg"/>
    <property type="match status" value="1"/>
</dbReference>
<dbReference type="SUPFAM" id="SSF52172">
    <property type="entry name" value="CheY-like"/>
    <property type="match status" value="1"/>
</dbReference>
<dbReference type="CDD" id="cd00156">
    <property type="entry name" value="REC"/>
    <property type="match status" value="1"/>
</dbReference>
<evidence type="ECO:0000256" key="2">
    <source>
        <dbReference type="PROSITE-ProRule" id="PRU00169"/>
    </source>
</evidence>
<evidence type="ECO:0000256" key="1">
    <source>
        <dbReference type="ARBA" id="ARBA00022553"/>
    </source>
</evidence>
<keyword evidence="1 2" id="KW-0597">Phosphoprotein</keyword>
<dbReference type="PANTHER" id="PTHR44591">
    <property type="entry name" value="STRESS RESPONSE REGULATOR PROTEIN 1"/>
    <property type="match status" value="1"/>
</dbReference>
<dbReference type="InterPro" id="IPR001789">
    <property type="entry name" value="Sig_transdc_resp-reg_receiver"/>
</dbReference>
<dbReference type="PANTHER" id="PTHR44591:SF3">
    <property type="entry name" value="RESPONSE REGULATORY DOMAIN-CONTAINING PROTEIN"/>
    <property type="match status" value="1"/>
</dbReference>
<dbReference type="RefSeq" id="WP_380597766.1">
    <property type="nucleotide sequence ID" value="NZ_JBHSDU010000003.1"/>
</dbReference>
<dbReference type="Gene3D" id="3.40.50.2300">
    <property type="match status" value="1"/>
</dbReference>
<accession>A0ABV8STQ8</accession>
<dbReference type="PROSITE" id="PS50110">
    <property type="entry name" value="RESPONSE_REGULATORY"/>
    <property type="match status" value="1"/>
</dbReference>
<feature type="modified residue" description="4-aspartylphosphate" evidence="2">
    <location>
        <position position="60"/>
    </location>
</feature>
<evidence type="ECO:0000313" key="4">
    <source>
        <dbReference type="EMBL" id="MFC4310347.1"/>
    </source>
</evidence>
<comment type="caution">
    <text evidence="4">The sequence shown here is derived from an EMBL/GenBank/DDBJ whole genome shotgun (WGS) entry which is preliminary data.</text>
</comment>
<sequence>MTDQQSGPARVLIVEDEMLVRMFAVDALEDVGFQVLQAGDASEASSALAGATDVSAVIVDMGLPDRPGDQLAAELRAKLQNLPILIASGRSERELKDKFAADKRIGVLVKPYTASMLIGALASLGVPAPSPQD</sequence>
<name>A0ABV8STQ8_9GAMM</name>
<evidence type="ECO:0000259" key="3">
    <source>
        <dbReference type="PROSITE" id="PS50110"/>
    </source>
</evidence>